<keyword evidence="4" id="KW-0808">Transferase</keyword>
<feature type="compositionally biased region" description="Basic and acidic residues" evidence="2">
    <location>
        <begin position="44"/>
        <end position="58"/>
    </location>
</feature>
<dbReference type="CDD" id="cd13987">
    <property type="entry name" value="STKc_SBK1"/>
    <property type="match status" value="1"/>
</dbReference>
<dbReference type="ExpressionAtlas" id="A0A5E4LWP2">
    <property type="expression patterns" value="baseline and differential"/>
</dbReference>
<dbReference type="FunFam" id="1.10.510.10:FF:001264">
    <property type="entry name" value="Putative serine/threonine-protein kinase C01C4.3"/>
    <property type="match status" value="1"/>
</dbReference>
<dbReference type="PANTHER" id="PTHR24359:SF1">
    <property type="entry name" value="INHIBITOR OF NUCLEAR FACTOR KAPPA-B KINASE EPSILON SUBUNIT HOMOLOG 1-RELATED"/>
    <property type="match status" value="1"/>
</dbReference>
<dbReference type="CTD" id="180660"/>
<evidence type="ECO:0000313" key="6">
    <source>
        <dbReference type="WormBase" id="C01C4.3f"/>
    </source>
</evidence>
<keyword evidence="7" id="KW-1267">Proteomics identification</keyword>
<dbReference type="SUPFAM" id="SSF56112">
    <property type="entry name" value="Protein kinase-like (PK-like)"/>
    <property type="match status" value="1"/>
</dbReference>
<keyword evidence="4" id="KW-0418">Kinase</keyword>
<dbReference type="PANTHER" id="PTHR24359">
    <property type="entry name" value="SERINE/THREONINE-PROTEIN KINASE SBK1"/>
    <property type="match status" value="1"/>
</dbReference>
<dbReference type="InterPro" id="IPR000719">
    <property type="entry name" value="Prot_kinase_dom"/>
</dbReference>
<evidence type="ECO:0000313" key="5">
    <source>
        <dbReference type="Proteomes" id="UP000001940"/>
    </source>
</evidence>
<evidence type="ECO:0000313" key="4">
    <source>
        <dbReference type="EMBL" id="VVC12335.1"/>
    </source>
</evidence>
<protein>
    <submittedName>
        <fullName evidence="4">Protein kinase domain-containing protein</fullName>
    </submittedName>
</protein>
<reference evidence="4 5" key="1">
    <citation type="journal article" date="1998" name="Science">
        <title>Genome sequence of the nematode C. elegans: a platform for investigating biology.</title>
        <authorList>
            <consortium name="The C. elegans sequencing consortium"/>
            <person name="Sulson J.E."/>
            <person name="Waterston R."/>
        </authorList>
    </citation>
    <scope>NUCLEOTIDE SEQUENCE [LARGE SCALE GENOMIC DNA]</scope>
    <source>
        <strain evidence="4 5">Bristol N2</strain>
    </source>
</reference>
<keyword evidence="5" id="KW-1185">Reference proteome</keyword>
<dbReference type="GO" id="GO:0005524">
    <property type="term" value="F:ATP binding"/>
    <property type="evidence" value="ECO:0007669"/>
    <property type="project" value="UniProtKB-UniRule"/>
</dbReference>
<dbReference type="RefSeq" id="NP_001362081.1">
    <property type="nucleotide sequence ID" value="NM_001374999.2"/>
</dbReference>
<dbReference type="AlphaFoldDB" id="A0A5E4LWP2"/>
<dbReference type="PROSITE" id="PS00107">
    <property type="entry name" value="PROTEIN_KINASE_ATP"/>
    <property type="match status" value="1"/>
</dbReference>
<dbReference type="OrthoDB" id="6513151at2759"/>
<dbReference type="WormBase" id="C01C4.3f">
    <property type="protein sequence ID" value="CE53625"/>
    <property type="gene ID" value="WBGene00015293"/>
</dbReference>
<feature type="region of interest" description="Disordered" evidence="2">
    <location>
        <begin position="559"/>
        <end position="585"/>
    </location>
</feature>
<keyword evidence="1" id="KW-0547">Nucleotide-binding</keyword>
<dbReference type="Proteomes" id="UP000001940">
    <property type="component" value="Chromosome X"/>
</dbReference>
<dbReference type="AGR" id="WB:WBGene00015293"/>
<feature type="compositionally biased region" description="Polar residues" evidence="2">
    <location>
        <begin position="141"/>
        <end position="150"/>
    </location>
</feature>
<dbReference type="InterPro" id="IPR017441">
    <property type="entry name" value="Protein_kinase_ATP_BS"/>
</dbReference>
<evidence type="ECO:0000259" key="3">
    <source>
        <dbReference type="PROSITE" id="PS50011"/>
    </source>
</evidence>
<dbReference type="GeneID" id="180660"/>
<dbReference type="InterPro" id="IPR011009">
    <property type="entry name" value="Kinase-like_dom_sf"/>
</dbReference>
<feature type="compositionally biased region" description="Polar residues" evidence="2">
    <location>
        <begin position="559"/>
        <end position="568"/>
    </location>
</feature>
<evidence type="ECO:0007829" key="7">
    <source>
        <dbReference type="PeptideAtlas" id="A0A5E4LWP2"/>
    </source>
</evidence>
<dbReference type="Pfam" id="PF00069">
    <property type="entry name" value="Pkinase"/>
    <property type="match status" value="1"/>
</dbReference>
<feature type="domain" description="Protein kinase" evidence="3">
    <location>
        <begin position="267"/>
        <end position="538"/>
    </location>
</feature>
<dbReference type="PROSITE" id="PS50011">
    <property type="entry name" value="PROTEIN_KINASE_DOM"/>
    <property type="match status" value="1"/>
</dbReference>
<dbReference type="Gene3D" id="1.10.510.10">
    <property type="entry name" value="Transferase(Phosphotransferase) domain 1"/>
    <property type="match status" value="1"/>
</dbReference>
<feature type="region of interest" description="Disordered" evidence="2">
    <location>
        <begin position="30"/>
        <end position="102"/>
    </location>
</feature>
<evidence type="ECO:0000256" key="2">
    <source>
        <dbReference type="SAM" id="MobiDB-lite"/>
    </source>
</evidence>
<dbReference type="EMBL" id="BX284606">
    <property type="protein sequence ID" value="VVC12335.1"/>
    <property type="molecule type" value="Genomic_DNA"/>
</dbReference>
<feature type="region of interest" description="Disordered" evidence="2">
    <location>
        <begin position="175"/>
        <end position="205"/>
    </location>
</feature>
<proteinExistence type="evidence at protein level"/>
<feature type="compositionally biased region" description="Basic and acidic residues" evidence="2">
    <location>
        <begin position="79"/>
        <end position="102"/>
    </location>
</feature>
<organism evidence="4 5">
    <name type="scientific">Caenorhabditis elegans</name>
    <dbReference type="NCBI Taxonomy" id="6239"/>
    <lineage>
        <taxon>Eukaryota</taxon>
        <taxon>Metazoa</taxon>
        <taxon>Ecdysozoa</taxon>
        <taxon>Nematoda</taxon>
        <taxon>Chromadorea</taxon>
        <taxon>Rhabditida</taxon>
        <taxon>Rhabditina</taxon>
        <taxon>Rhabditomorpha</taxon>
        <taxon>Rhabditoidea</taxon>
        <taxon>Rhabditidae</taxon>
        <taxon>Peloderinae</taxon>
        <taxon>Caenorhabditis</taxon>
    </lineage>
</organism>
<sequence length="610" mass="70268">MRRAAGSHIRSNRQKLALLQRTTLEDRRIAPSLKANHVKKILRKHEQSQKPVEPDHSPRTNLVVDRPPVTRHTPRRRSLPKEESPRSGLKPHDTLGADDRRQSACSIAERRIEEHRKYSSYGIEAPTPIGIPSEEQKSPERSPSITYNTRQPVRSLSAGWKESFRRKLNIFRRPSPSSLSSRSTQHFLSPSPEMSCKTNQESVKMKKSISFSETTRNALRRSFRHKNVPACSSEEDRVSTARRNSLFVKRGSVTMEPIKKVDLEEVYTVNKQLGTGRFGFIKLAEHKQSKQRIAIKFFPRPQTKQADFVREYNYSFFLSPHQNIIDTYEGMFQSSDDTAYFFVQEFCPRASLREAVEATNQAGIGEANTKKVFAAVLSAIEFMHDENLVHRNLKAENILIFDANDYSKVKVTDFGLTRKVDTTVKYLEYVNNYHAAELCDTVVNEKLVVNKSTDIWALGIIFFYCMKGKFPWQKASIMCKPYWEWEQWLKRKNPALPKKFNPFSEKALKLFKKSLTPRFKDRWTAKDMRKCLAKEKLLKSVKRPEEDYYVMIDTASKSRQTATSSSGEPQDPSAPAAEQRKQKSTLQQWISTTLTAMAEISEQVVSARDD</sequence>
<dbReference type="SMR" id="A0A5E4LWP2"/>
<name>A0A5E4LWP2_CAEEL</name>
<dbReference type="KEGG" id="cel:CELE_C01C4.3"/>
<evidence type="ECO:0000256" key="1">
    <source>
        <dbReference type="PROSITE-ProRule" id="PRU10141"/>
    </source>
</evidence>
<accession>A0A5E4LWP2</accession>
<feature type="region of interest" description="Disordered" evidence="2">
    <location>
        <begin position="118"/>
        <end position="150"/>
    </location>
</feature>
<gene>
    <name evidence="4 6" type="ORF">C01C4.3</name>
    <name evidence="4" type="ORF">CELE_C01C4.3</name>
</gene>
<keyword evidence="1" id="KW-0067">ATP-binding</keyword>
<feature type="binding site" evidence="1">
    <location>
        <position position="296"/>
    </location>
    <ligand>
        <name>ATP</name>
        <dbReference type="ChEBI" id="CHEBI:30616"/>
    </ligand>
</feature>
<dbReference type="GO" id="GO:0004672">
    <property type="term" value="F:protein kinase activity"/>
    <property type="evidence" value="ECO:0007669"/>
    <property type="project" value="InterPro"/>
</dbReference>